<dbReference type="EMBL" id="CP032624">
    <property type="protein sequence ID" value="AYG04905.1"/>
    <property type="molecule type" value="Genomic_DNA"/>
</dbReference>
<gene>
    <name evidence="2" type="ORF">D7I44_16155</name>
</gene>
<name>A0A387BL56_9MICO</name>
<feature type="region of interest" description="Disordered" evidence="1">
    <location>
        <begin position="90"/>
        <end position="129"/>
    </location>
</feature>
<dbReference type="RefSeq" id="WP_120790433.1">
    <property type="nucleotide sequence ID" value="NZ_CP032624.1"/>
</dbReference>
<protein>
    <submittedName>
        <fullName evidence="2">Uncharacterized protein</fullName>
    </submittedName>
</protein>
<dbReference type="AlphaFoldDB" id="A0A387BL56"/>
<evidence type="ECO:0000313" key="3">
    <source>
        <dbReference type="Proteomes" id="UP000275069"/>
    </source>
</evidence>
<dbReference type="OrthoDB" id="9961786at2"/>
<dbReference type="Proteomes" id="UP000275069">
    <property type="component" value="Chromosome"/>
</dbReference>
<reference evidence="2 3" key="1">
    <citation type="submission" date="2018-09" db="EMBL/GenBank/DDBJ databases">
        <title>Genome sequencing of strain 2DFW10M-5.</title>
        <authorList>
            <person name="Heo J."/>
            <person name="Kim S.-J."/>
            <person name="Kwon S.-W."/>
        </authorList>
    </citation>
    <scope>NUCLEOTIDE SEQUENCE [LARGE SCALE GENOMIC DNA]</scope>
    <source>
        <strain evidence="2 3">2DFW10M-5</strain>
    </source>
</reference>
<feature type="compositionally biased region" description="Basic and acidic residues" evidence="1">
    <location>
        <begin position="117"/>
        <end position="129"/>
    </location>
</feature>
<keyword evidence="3" id="KW-1185">Reference proteome</keyword>
<feature type="compositionally biased region" description="Basic and acidic residues" evidence="1">
    <location>
        <begin position="95"/>
        <end position="107"/>
    </location>
</feature>
<accession>A0A387BL56</accession>
<proteinExistence type="predicted"/>
<evidence type="ECO:0000256" key="1">
    <source>
        <dbReference type="SAM" id="MobiDB-lite"/>
    </source>
</evidence>
<evidence type="ECO:0000313" key="2">
    <source>
        <dbReference type="EMBL" id="AYG04905.1"/>
    </source>
</evidence>
<organism evidence="2 3">
    <name type="scientific">Gryllotalpicola protaetiae</name>
    <dbReference type="NCBI Taxonomy" id="2419771"/>
    <lineage>
        <taxon>Bacteria</taxon>
        <taxon>Bacillati</taxon>
        <taxon>Actinomycetota</taxon>
        <taxon>Actinomycetes</taxon>
        <taxon>Micrococcales</taxon>
        <taxon>Microbacteriaceae</taxon>
        <taxon>Gryllotalpicola</taxon>
    </lineage>
</organism>
<dbReference type="KEGG" id="gry:D7I44_16155"/>
<sequence length="129" mass="14138">MSDFDQADPDVEGRRVGRELWPAGASWVPEEVLDAWREIAARHPVIDTDAARTAFLNAARSARKSAPTTAESRGRGELLARLAAANAARTAAAHEANDEAGAERDPEAAVIARRRRDSFERRRARHENG</sequence>